<comment type="caution">
    <text evidence="1">The sequence shown here is derived from an EMBL/GenBank/DDBJ whole genome shotgun (WGS) entry which is preliminary data.</text>
</comment>
<protein>
    <submittedName>
        <fullName evidence="1">Uncharacterized protein</fullName>
    </submittedName>
</protein>
<proteinExistence type="predicted"/>
<accession>A0ABV2SD77</accession>
<dbReference type="RefSeq" id="WP_354010114.1">
    <property type="nucleotide sequence ID" value="NZ_JBEWTA010000001.1"/>
</dbReference>
<dbReference type="Proteomes" id="UP001549366">
    <property type="component" value="Unassembled WGS sequence"/>
</dbReference>
<name>A0ABV2SD77_9GAMM</name>
<dbReference type="EMBL" id="JBEWTB010000002">
    <property type="protein sequence ID" value="MET4755726.1"/>
    <property type="molecule type" value="Genomic_DNA"/>
</dbReference>
<organism evidence="1 2">
    <name type="scientific">Endozoicomonas lisbonensis</name>
    <dbReference type="NCBI Taxonomy" id="3120522"/>
    <lineage>
        <taxon>Bacteria</taxon>
        <taxon>Pseudomonadati</taxon>
        <taxon>Pseudomonadota</taxon>
        <taxon>Gammaproteobacteria</taxon>
        <taxon>Oceanospirillales</taxon>
        <taxon>Endozoicomonadaceae</taxon>
        <taxon>Endozoicomonas</taxon>
    </lineage>
</organism>
<reference evidence="1 2" key="1">
    <citation type="submission" date="2024-06" db="EMBL/GenBank/DDBJ databases">
        <title>Genomic Encyclopedia of Type Strains, Phase V (KMG-V): Genome sequencing to study the core and pangenomes of soil and plant-associated prokaryotes.</title>
        <authorList>
            <person name="Whitman W."/>
        </authorList>
    </citation>
    <scope>NUCLEOTIDE SEQUENCE [LARGE SCALE GENOMIC DNA]</scope>
    <source>
        <strain evidence="1 2">NE40</strain>
    </source>
</reference>
<evidence type="ECO:0000313" key="2">
    <source>
        <dbReference type="Proteomes" id="UP001549366"/>
    </source>
</evidence>
<keyword evidence="2" id="KW-1185">Reference proteome</keyword>
<sequence length="113" mass="13350">MSVKKWIRLCLGQQQQRAITAKASSSFLLSWRCEMAVKNKAKDRDSRGKIKRKYTGPESGFWLRQTPSWHVTLFMTRPDRRLAKRLCADIQQGLDSDDMTFPLGNHKPHYYYW</sequence>
<gene>
    <name evidence="1" type="ORF">V5J35_000918</name>
</gene>
<evidence type="ECO:0000313" key="1">
    <source>
        <dbReference type="EMBL" id="MET4755726.1"/>
    </source>
</evidence>